<accession>A0ABP1GAK6</accession>
<feature type="transmembrane region" description="Helical" evidence="7">
    <location>
        <begin position="227"/>
        <end position="250"/>
    </location>
</feature>
<protein>
    <submittedName>
        <fullName evidence="8">G12539 protein</fullName>
    </submittedName>
</protein>
<feature type="transmembrane region" description="Helical" evidence="7">
    <location>
        <begin position="262"/>
        <end position="284"/>
    </location>
</feature>
<dbReference type="Proteomes" id="UP001497392">
    <property type="component" value="Unassembled WGS sequence"/>
</dbReference>
<feature type="compositionally biased region" description="Basic and acidic residues" evidence="6">
    <location>
        <begin position="417"/>
        <end position="432"/>
    </location>
</feature>
<dbReference type="InterPro" id="IPR004710">
    <property type="entry name" value="Bilac:Na_transpt"/>
</dbReference>
<evidence type="ECO:0000256" key="3">
    <source>
        <dbReference type="ARBA" id="ARBA00022692"/>
    </source>
</evidence>
<evidence type="ECO:0000256" key="4">
    <source>
        <dbReference type="ARBA" id="ARBA00022989"/>
    </source>
</evidence>
<feature type="transmembrane region" description="Helical" evidence="7">
    <location>
        <begin position="137"/>
        <end position="160"/>
    </location>
</feature>
<comment type="similarity">
    <text evidence="2">Belongs to the bile acid:sodium symporter (BASS) (TC 2.A.28) family.</text>
</comment>
<evidence type="ECO:0000256" key="2">
    <source>
        <dbReference type="ARBA" id="ARBA00006528"/>
    </source>
</evidence>
<evidence type="ECO:0000256" key="1">
    <source>
        <dbReference type="ARBA" id="ARBA00004141"/>
    </source>
</evidence>
<keyword evidence="4 7" id="KW-1133">Transmembrane helix</keyword>
<proteinExistence type="inferred from homology"/>
<feature type="region of interest" description="Disordered" evidence="6">
    <location>
        <begin position="392"/>
        <end position="432"/>
    </location>
</feature>
<evidence type="ECO:0000256" key="6">
    <source>
        <dbReference type="SAM" id="MobiDB-lite"/>
    </source>
</evidence>
<evidence type="ECO:0000313" key="8">
    <source>
        <dbReference type="EMBL" id="CAL5229249.1"/>
    </source>
</evidence>
<dbReference type="InterPro" id="IPR038770">
    <property type="entry name" value="Na+/solute_symporter_sf"/>
</dbReference>
<evidence type="ECO:0000256" key="5">
    <source>
        <dbReference type="ARBA" id="ARBA00023136"/>
    </source>
</evidence>
<dbReference type="EMBL" id="CAXHTA020000020">
    <property type="protein sequence ID" value="CAL5229249.1"/>
    <property type="molecule type" value="Genomic_DNA"/>
</dbReference>
<keyword evidence="5 7" id="KW-0472">Membrane</keyword>
<evidence type="ECO:0000256" key="7">
    <source>
        <dbReference type="SAM" id="Phobius"/>
    </source>
</evidence>
<feature type="compositionally biased region" description="Polar residues" evidence="6">
    <location>
        <begin position="400"/>
        <end position="409"/>
    </location>
</feature>
<comment type="caution">
    <text evidence="8">The sequence shown here is derived from an EMBL/GenBank/DDBJ whole genome shotgun (WGS) entry which is preliminary data.</text>
</comment>
<gene>
    <name evidence="8" type="primary">g12539</name>
    <name evidence="8" type="ORF">VP750_LOCUS11155</name>
</gene>
<evidence type="ECO:0000313" key="9">
    <source>
        <dbReference type="Proteomes" id="UP001497392"/>
    </source>
</evidence>
<feature type="transmembrane region" description="Helical" evidence="7">
    <location>
        <begin position="195"/>
        <end position="215"/>
    </location>
</feature>
<dbReference type="InterPro" id="IPR002657">
    <property type="entry name" value="BilAc:Na_symport/Acr3"/>
</dbReference>
<dbReference type="PANTHER" id="PTHR10361:SF28">
    <property type="entry name" value="P3 PROTEIN-RELATED"/>
    <property type="match status" value="1"/>
</dbReference>
<dbReference type="PANTHER" id="PTHR10361">
    <property type="entry name" value="SODIUM-BILE ACID COTRANSPORTER"/>
    <property type="match status" value="1"/>
</dbReference>
<feature type="transmembrane region" description="Helical" evidence="7">
    <location>
        <begin position="166"/>
        <end position="188"/>
    </location>
</feature>
<comment type="subcellular location">
    <subcellularLocation>
        <location evidence="1">Membrane</location>
        <topology evidence="1">Multi-pass membrane protein</topology>
    </subcellularLocation>
</comment>
<name>A0ABP1GAK6_9CHLO</name>
<dbReference type="Pfam" id="PF01758">
    <property type="entry name" value="SBF"/>
    <property type="match status" value="1"/>
</dbReference>
<keyword evidence="9" id="KW-1185">Reference proteome</keyword>
<sequence length="432" mass="45795">MTGRTIVPTRPVPGLLARHRNQCLLRTLAPASTCSPLRFRCRTVIRHRVAAGAAGTPSGRVQQGPSLERQLGKLAHGAANLFPLWLVIGATSAMVHPPSLAWFKREYITKGLALTMLAMGTTLSPQDFVEVVKRPQLVALGATLQYTLMPLMGFLVTRLFQLPVAYSVGICLVASCPGGVASNVVTFLARADVPLSVAMTTVSTLTAIVATPALAKLLVGKLVPVDAGSLLLSTLQVVLAPVALGAWLNMSFPGVMKRLSPFAPLLAASMTILISASIVAQNAAAIRSAGLRLVFAVVTLHLGGFVMGYTVSRMAGLQERQARTNSIEVGMQNSALGAVLATLHFADPLTAIPCAISATTHSLLGSAFAGYWRWRDPGELGDENIMGQQEQERVTEVRTGGNSISDLQIQQAQAKAQEAREREQQQGGKPEV</sequence>
<keyword evidence="3 7" id="KW-0812">Transmembrane</keyword>
<organism evidence="8 9">
    <name type="scientific">Coccomyxa viridis</name>
    <dbReference type="NCBI Taxonomy" id="1274662"/>
    <lineage>
        <taxon>Eukaryota</taxon>
        <taxon>Viridiplantae</taxon>
        <taxon>Chlorophyta</taxon>
        <taxon>core chlorophytes</taxon>
        <taxon>Trebouxiophyceae</taxon>
        <taxon>Trebouxiophyceae incertae sedis</taxon>
        <taxon>Coccomyxaceae</taxon>
        <taxon>Coccomyxa</taxon>
    </lineage>
</organism>
<feature type="transmembrane region" description="Helical" evidence="7">
    <location>
        <begin position="290"/>
        <end position="311"/>
    </location>
</feature>
<reference evidence="8 9" key="1">
    <citation type="submission" date="2024-06" db="EMBL/GenBank/DDBJ databases">
        <authorList>
            <person name="Kraege A."/>
            <person name="Thomma B."/>
        </authorList>
    </citation>
    <scope>NUCLEOTIDE SEQUENCE [LARGE SCALE GENOMIC DNA]</scope>
</reference>
<dbReference type="Gene3D" id="1.20.1530.20">
    <property type="match status" value="1"/>
</dbReference>